<dbReference type="EMBL" id="BAAATR010000049">
    <property type="protein sequence ID" value="GAA2274452.1"/>
    <property type="molecule type" value="Genomic_DNA"/>
</dbReference>
<gene>
    <name evidence="2" type="ORF">GCM10010430_70600</name>
</gene>
<feature type="compositionally biased region" description="Pro residues" evidence="1">
    <location>
        <begin position="205"/>
        <end position="222"/>
    </location>
</feature>
<dbReference type="Proteomes" id="UP001500305">
    <property type="component" value="Unassembled WGS sequence"/>
</dbReference>
<comment type="caution">
    <text evidence="2">The sequence shown here is derived from an EMBL/GenBank/DDBJ whole genome shotgun (WGS) entry which is preliminary data.</text>
</comment>
<reference evidence="3" key="1">
    <citation type="journal article" date="2019" name="Int. J. Syst. Evol. Microbiol.">
        <title>The Global Catalogue of Microorganisms (GCM) 10K type strain sequencing project: providing services to taxonomists for standard genome sequencing and annotation.</title>
        <authorList>
            <consortium name="The Broad Institute Genomics Platform"/>
            <consortium name="The Broad Institute Genome Sequencing Center for Infectious Disease"/>
            <person name="Wu L."/>
            <person name="Ma J."/>
        </authorList>
    </citation>
    <scope>NUCLEOTIDE SEQUENCE [LARGE SCALE GENOMIC DNA]</scope>
    <source>
        <strain evidence="3">JCM 7356</strain>
    </source>
</reference>
<feature type="region of interest" description="Disordered" evidence="1">
    <location>
        <begin position="1"/>
        <end position="67"/>
    </location>
</feature>
<keyword evidence="3" id="KW-1185">Reference proteome</keyword>
<name>A0ABP5RTQ2_9ACTN</name>
<organism evidence="2 3">
    <name type="scientific">Kitasatospora cystarginea</name>
    <dbReference type="NCBI Taxonomy" id="58350"/>
    <lineage>
        <taxon>Bacteria</taxon>
        <taxon>Bacillati</taxon>
        <taxon>Actinomycetota</taxon>
        <taxon>Actinomycetes</taxon>
        <taxon>Kitasatosporales</taxon>
        <taxon>Streptomycetaceae</taxon>
        <taxon>Kitasatospora</taxon>
    </lineage>
</organism>
<proteinExistence type="predicted"/>
<feature type="compositionally biased region" description="Low complexity" evidence="1">
    <location>
        <begin position="241"/>
        <end position="256"/>
    </location>
</feature>
<evidence type="ECO:0000256" key="1">
    <source>
        <dbReference type="SAM" id="MobiDB-lite"/>
    </source>
</evidence>
<feature type="region of interest" description="Disordered" evidence="1">
    <location>
        <begin position="163"/>
        <end position="227"/>
    </location>
</feature>
<evidence type="ECO:0000313" key="2">
    <source>
        <dbReference type="EMBL" id="GAA2274452.1"/>
    </source>
</evidence>
<accession>A0ABP5RTQ2</accession>
<evidence type="ECO:0000313" key="3">
    <source>
        <dbReference type="Proteomes" id="UP001500305"/>
    </source>
</evidence>
<feature type="compositionally biased region" description="Basic and acidic residues" evidence="1">
    <location>
        <begin position="165"/>
        <end position="178"/>
    </location>
</feature>
<protein>
    <submittedName>
        <fullName evidence="2">Uncharacterized protein</fullName>
    </submittedName>
</protein>
<dbReference type="RefSeq" id="WP_344640656.1">
    <property type="nucleotide sequence ID" value="NZ_BAAATR010000049.1"/>
</dbReference>
<feature type="region of interest" description="Disordered" evidence="1">
    <location>
        <begin position="240"/>
        <end position="273"/>
    </location>
</feature>
<sequence length="325" mass="36061">MINVGASHASVSGPRSCHRRRESGVPPWPRTPYPAHRLRLRPHPGGVGGCEVHGDRRRRGPDAASGRRLEDLERTLAWWHTAGEPGVERRQALDELLHAAGVLTIRRRELAERLLAAHPAQAARTWRYLPGARRFTPRGEQMPGRIPIRPLGWPYCPRPVMPRPTLDRPPLRPEEKRPRLQPPFRPPTRSARNPLFLGEKRRPPPRPTPPILLPLGGHPPTPTGDGARLRELVDLHLAQQTAPGPDPTAAPKTPKPSVTEDTAPADPRLRGLPDTDVCIGLDYRVFGDYWSLAGWTVNPDVYLVLGEGHQVGWAERGLPGIGDRA</sequence>